<accession>A0A8H4JEQ0</accession>
<name>A0A8H4JEQ0_9HYPO</name>
<comment type="caution">
    <text evidence="1">The sequence shown here is derived from an EMBL/GenBank/DDBJ whole genome shotgun (WGS) entry which is preliminary data.</text>
</comment>
<protein>
    <submittedName>
        <fullName evidence="1">Putative FAD binding domain-containing protein</fullName>
    </submittedName>
</protein>
<evidence type="ECO:0000313" key="2">
    <source>
        <dbReference type="Proteomes" id="UP000605986"/>
    </source>
</evidence>
<sequence length="229" mass="25966">MPQPTEAEVLAALESYGAYINDENYRNFQIISKIEAIEPGDQHILAGLDGGSANPDTEWRNTQREEYKAGIMEGLSTLECPTGQWEFPPDLDIVMNHIDSLEGGGIRWLRQMDSFIFWLGWGDLQGPRTQSYHAGQIKTGTEIAKWYEIEDEFDIAGGFKMGSGTKCWSHAFYSRPKNDESQGWFWRYGGGAYASCGEVFENMVEVLDWYKNFGGLGERDIREMINGVF</sequence>
<dbReference type="AlphaFoldDB" id="A0A8H4JEQ0"/>
<proteinExistence type="predicted"/>
<dbReference type="Proteomes" id="UP000605986">
    <property type="component" value="Unassembled WGS sequence"/>
</dbReference>
<organism evidence="1 2">
    <name type="scientific">Fusarium austroafricanum</name>
    <dbReference type="NCBI Taxonomy" id="2364996"/>
    <lineage>
        <taxon>Eukaryota</taxon>
        <taxon>Fungi</taxon>
        <taxon>Dikarya</taxon>
        <taxon>Ascomycota</taxon>
        <taxon>Pezizomycotina</taxon>
        <taxon>Sordariomycetes</taxon>
        <taxon>Hypocreomycetidae</taxon>
        <taxon>Hypocreales</taxon>
        <taxon>Nectriaceae</taxon>
        <taxon>Fusarium</taxon>
        <taxon>Fusarium concolor species complex</taxon>
    </lineage>
</organism>
<reference evidence="1" key="1">
    <citation type="submission" date="2020-01" db="EMBL/GenBank/DDBJ databases">
        <title>Identification and distribution of gene clusters putatively required for synthesis of sphingolipid metabolism inhibitors in phylogenetically diverse species of the filamentous fungus Fusarium.</title>
        <authorList>
            <person name="Kim H.-S."/>
            <person name="Busman M."/>
            <person name="Brown D.W."/>
            <person name="Divon H."/>
            <person name="Uhlig S."/>
            <person name="Proctor R.H."/>
        </authorList>
    </citation>
    <scope>NUCLEOTIDE SEQUENCE</scope>
    <source>
        <strain evidence="1">NRRL 53441</strain>
    </source>
</reference>
<gene>
    <name evidence="1" type="ORF">F53441_14286</name>
</gene>
<dbReference type="EMBL" id="JAADJG010001168">
    <property type="protein sequence ID" value="KAF4423049.1"/>
    <property type="molecule type" value="Genomic_DNA"/>
</dbReference>
<keyword evidence="2" id="KW-1185">Reference proteome</keyword>
<dbReference type="OrthoDB" id="5031535at2759"/>
<evidence type="ECO:0000313" key="1">
    <source>
        <dbReference type="EMBL" id="KAF4423049.1"/>
    </source>
</evidence>